<gene>
    <name evidence="10" type="ORF">JQM67_09260</name>
</gene>
<evidence type="ECO:0000256" key="6">
    <source>
        <dbReference type="ARBA" id="ARBA00022989"/>
    </source>
</evidence>
<evidence type="ECO:0000256" key="7">
    <source>
        <dbReference type="ARBA" id="ARBA00023136"/>
    </source>
</evidence>
<keyword evidence="5 8" id="KW-0812">Transmembrane</keyword>
<evidence type="ECO:0000256" key="8">
    <source>
        <dbReference type="SAM" id="Phobius"/>
    </source>
</evidence>
<comment type="caution">
    <text evidence="10">The sequence shown here is derived from an EMBL/GenBank/DDBJ whole genome shotgun (WGS) entry which is preliminary data.</text>
</comment>
<feature type="transmembrane region" description="Helical" evidence="8">
    <location>
        <begin position="307"/>
        <end position="330"/>
    </location>
</feature>
<comment type="subcellular location">
    <subcellularLocation>
        <location evidence="1">Cell inner membrane</location>
        <topology evidence="1">Multi-pass membrane protein</topology>
    </subcellularLocation>
</comment>
<keyword evidence="11" id="KW-1185">Reference proteome</keyword>
<feature type="transmembrane region" description="Helical" evidence="8">
    <location>
        <begin position="50"/>
        <end position="69"/>
    </location>
</feature>
<feature type="transmembrane region" description="Helical" evidence="8">
    <location>
        <begin position="342"/>
        <end position="364"/>
    </location>
</feature>
<evidence type="ECO:0000256" key="4">
    <source>
        <dbReference type="ARBA" id="ARBA00022519"/>
    </source>
</evidence>
<dbReference type="PROSITE" id="PS50850">
    <property type="entry name" value="MFS"/>
    <property type="match status" value="1"/>
</dbReference>
<feature type="transmembrane region" description="Helical" evidence="8">
    <location>
        <begin position="214"/>
        <end position="231"/>
    </location>
</feature>
<proteinExistence type="predicted"/>
<dbReference type="Gene3D" id="1.20.1250.20">
    <property type="entry name" value="MFS general substrate transporter like domains"/>
    <property type="match status" value="2"/>
</dbReference>
<feature type="transmembrane region" description="Helical" evidence="8">
    <location>
        <begin position="175"/>
        <end position="193"/>
    </location>
</feature>
<feature type="transmembrane region" description="Helical" evidence="8">
    <location>
        <begin position="282"/>
        <end position="301"/>
    </location>
</feature>
<dbReference type="SUPFAM" id="SSF103473">
    <property type="entry name" value="MFS general substrate transporter"/>
    <property type="match status" value="1"/>
</dbReference>
<reference evidence="10 11" key="1">
    <citation type="submission" date="2020-12" db="EMBL/GenBank/DDBJ databases">
        <title>Whole genome sequences of gut porcine anaerobes.</title>
        <authorList>
            <person name="Kubasova T."/>
            <person name="Jahodarova E."/>
            <person name="Rychlik I."/>
        </authorList>
    </citation>
    <scope>NUCLEOTIDE SEQUENCE [LARGE SCALE GENOMIC DNA]</scope>
    <source>
        <strain evidence="10 11">An867</strain>
    </source>
</reference>
<keyword evidence="7 8" id="KW-0472">Membrane</keyword>
<dbReference type="InterPro" id="IPR005829">
    <property type="entry name" value="Sugar_transporter_CS"/>
</dbReference>
<organism evidence="10 11">
    <name type="scientific">Anaeromassilibacillus senegalensis</name>
    <dbReference type="NCBI Taxonomy" id="1673717"/>
    <lineage>
        <taxon>Bacteria</taxon>
        <taxon>Bacillati</taxon>
        <taxon>Bacillota</taxon>
        <taxon>Clostridia</taxon>
        <taxon>Eubacteriales</taxon>
        <taxon>Acutalibacteraceae</taxon>
        <taxon>Anaeromassilibacillus</taxon>
    </lineage>
</organism>
<feature type="transmembrane region" description="Helical" evidence="8">
    <location>
        <begin position="251"/>
        <end position="270"/>
    </location>
</feature>
<dbReference type="PROSITE" id="PS00217">
    <property type="entry name" value="SUGAR_TRANSPORT_2"/>
    <property type="match status" value="1"/>
</dbReference>
<protein>
    <submittedName>
        <fullName evidence="10">MFS transporter</fullName>
    </submittedName>
</protein>
<dbReference type="PANTHER" id="PTHR23522:SF10">
    <property type="entry name" value="3-PHENYLPROPIONIC ACID TRANSPORTER-RELATED"/>
    <property type="match status" value="1"/>
</dbReference>
<evidence type="ECO:0000256" key="2">
    <source>
        <dbReference type="ARBA" id="ARBA00022448"/>
    </source>
</evidence>
<dbReference type="Proteomes" id="UP001299220">
    <property type="component" value="Unassembled WGS sequence"/>
</dbReference>
<dbReference type="EMBL" id="JAFBIT010000002">
    <property type="protein sequence ID" value="MCF2652792.1"/>
    <property type="molecule type" value="Genomic_DNA"/>
</dbReference>
<sequence>MKKLHFPAMTPQSAEALRLAAVQGIFWASWAVGCYQTIYLQNNGFPASQFGLLNAIACAVAIIAMTFWGMVSDRIGSVRKIVILTLTLGILLYALIPLIPTGKSYSTLLFLIIIPAIGFFRVPMSPFVDNLTVRNCAEHRLNYGAIRSSGSLFFAISGVITVNCLIPALGVSSTFWAMGLVMIPAIILVFFCYEPQSGVRAKKSRVGSKELFKNYRFVAFLLFAFFFYIAVTFEGNFLPYLMSDIGVESTNIGLVLSIRAMMEIPFLFFIVNLRRHIKLRYLIMLAAALMGVECLLLGFFVSSLPQFIIFASFFGLGNGAFLGTSTNYIYELAPAHLRATAHGMFISVSQVAGILGNLLGGFLFDAVGGKPFYLIAGAVMFLSVVVFAISSMKRPSAAQAG</sequence>
<feature type="transmembrane region" description="Helical" evidence="8">
    <location>
        <begin position="370"/>
        <end position="389"/>
    </location>
</feature>
<dbReference type="PANTHER" id="PTHR23522">
    <property type="entry name" value="BLL5896 PROTEIN"/>
    <property type="match status" value="1"/>
</dbReference>
<evidence type="ECO:0000259" key="9">
    <source>
        <dbReference type="PROSITE" id="PS50850"/>
    </source>
</evidence>
<dbReference type="InterPro" id="IPR024989">
    <property type="entry name" value="MFS_assoc_dom"/>
</dbReference>
<feature type="transmembrane region" description="Helical" evidence="8">
    <location>
        <begin position="81"/>
        <end position="99"/>
    </location>
</feature>
<accession>A0ABS9CNQ7</accession>
<dbReference type="InterPro" id="IPR020846">
    <property type="entry name" value="MFS_dom"/>
</dbReference>
<evidence type="ECO:0000313" key="11">
    <source>
        <dbReference type="Proteomes" id="UP001299220"/>
    </source>
</evidence>
<name>A0ABS9CNQ7_9FIRM</name>
<keyword evidence="4" id="KW-0997">Cell inner membrane</keyword>
<feature type="transmembrane region" description="Helical" evidence="8">
    <location>
        <begin position="20"/>
        <end position="38"/>
    </location>
</feature>
<keyword evidence="2" id="KW-0813">Transport</keyword>
<evidence type="ECO:0000256" key="1">
    <source>
        <dbReference type="ARBA" id="ARBA00004429"/>
    </source>
</evidence>
<feature type="transmembrane region" description="Helical" evidence="8">
    <location>
        <begin position="145"/>
        <end position="169"/>
    </location>
</feature>
<evidence type="ECO:0000313" key="10">
    <source>
        <dbReference type="EMBL" id="MCF2652792.1"/>
    </source>
</evidence>
<dbReference type="Pfam" id="PF12832">
    <property type="entry name" value="MFS_1_like"/>
    <property type="match status" value="1"/>
</dbReference>
<dbReference type="RefSeq" id="WP_235323819.1">
    <property type="nucleotide sequence ID" value="NZ_JAFBIT010000002.1"/>
</dbReference>
<dbReference type="InterPro" id="IPR036259">
    <property type="entry name" value="MFS_trans_sf"/>
</dbReference>
<dbReference type="PROSITE" id="PS51257">
    <property type="entry name" value="PROKAR_LIPOPROTEIN"/>
    <property type="match status" value="1"/>
</dbReference>
<keyword evidence="3" id="KW-1003">Cell membrane</keyword>
<evidence type="ECO:0000256" key="3">
    <source>
        <dbReference type="ARBA" id="ARBA00022475"/>
    </source>
</evidence>
<keyword evidence="6 8" id="KW-1133">Transmembrane helix</keyword>
<feature type="domain" description="Major facilitator superfamily (MFS) profile" evidence="9">
    <location>
        <begin position="214"/>
        <end position="401"/>
    </location>
</feature>
<feature type="transmembrane region" description="Helical" evidence="8">
    <location>
        <begin position="105"/>
        <end position="124"/>
    </location>
</feature>
<evidence type="ECO:0000256" key="5">
    <source>
        <dbReference type="ARBA" id="ARBA00022692"/>
    </source>
</evidence>